<keyword evidence="3" id="KW-1185">Reference proteome</keyword>
<dbReference type="EMBL" id="LT629701">
    <property type="protein sequence ID" value="SDN65752.1"/>
    <property type="molecule type" value="Genomic_DNA"/>
</dbReference>
<evidence type="ECO:0000313" key="3">
    <source>
        <dbReference type="Proteomes" id="UP000183376"/>
    </source>
</evidence>
<protein>
    <submittedName>
        <fullName evidence="2">Uncharacterized protein</fullName>
    </submittedName>
</protein>
<reference evidence="2 3" key="1">
    <citation type="submission" date="2016-10" db="EMBL/GenBank/DDBJ databases">
        <authorList>
            <person name="de Groot N.N."/>
        </authorList>
    </citation>
    <scope>NUCLEOTIDE SEQUENCE [LARGE SCALE GENOMIC DNA]</scope>
    <source>
        <strain evidence="2 3">DSM 44149</strain>
    </source>
</reference>
<dbReference type="STRING" id="211114.SAMN04489726_7616"/>
<organism evidence="2 3">
    <name type="scientific">Allokutzneria albata</name>
    <name type="common">Kibdelosporangium albatum</name>
    <dbReference type="NCBI Taxonomy" id="211114"/>
    <lineage>
        <taxon>Bacteria</taxon>
        <taxon>Bacillati</taxon>
        <taxon>Actinomycetota</taxon>
        <taxon>Actinomycetes</taxon>
        <taxon>Pseudonocardiales</taxon>
        <taxon>Pseudonocardiaceae</taxon>
        <taxon>Allokutzneria</taxon>
    </lineage>
</organism>
<dbReference type="AlphaFoldDB" id="A0A1H0D6F7"/>
<evidence type="ECO:0000256" key="1">
    <source>
        <dbReference type="SAM" id="MobiDB-lite"/>
    </source>
</evidence>
<dbReference type="Proteomes" id="UP000183376">
    <property type="component" value="Chromosome I"/>
</dbReference>
<gene>
    <name evidence="2" type="ORF">SAMN04489726_7616</name>
</gene>
<accession>A0A1H0D6F7</accession>
<sequence length="39" mass="4178">MEERSDLTTGTAEPLAGGDRTDRGMDAATEAFTRRFSSA</sequence>
<name>A0A1H0D6F7_ALLAB</name>
<proteinExistence type="predicted"/>
<evidence type="ECO:0000313" key="2">
    <source>
        <dbReference type="EMBL" id="SDN65752.1"/>
    </source>
</evidence>
<feature type="region of interest" description="Disordered" evidence="1">
    <location>
        <begin position="1"/>
        <end position="39"/>
    </location>
</feature>